<sequence length="126" mass="14198">MIVGIGTDIIEIERVESAIKSNEKFLKKIFTIEEQKMFTEKYMRNEVIAGNFSAKESISKALGTGIRGFSLKDIEILRDDLGKPVVKLYGNCKELADKLGVTDIHITISHNRSMAISYAVMERKDN</sequence>
<evidence type="ECO:0000313" key="2">
    <source>
        <dbReference type="Proteomes" id="UP001058074"/>
    </source>
</evidence>
<reference evidence="1" key="1">
    <citation type="journal article" date="2025" name="Int. J. Syst. Evol. Microbiol.">
        <title>Inconstantimicrobium mannanitabidum sp. nov., a novel member of the family Clostridiaceae isolated from anoxic soil under the treatment of reductive soil disinfestation.</title>
        <authorList>
            <person name="Ueki A."/>
            <person name="Tonouchi A."/>
            <person name="Honma S."/>
            <person name="Kaku N."/>
            <person name="Ueki K."/>
        </authorList>
    </citation>
    <scope>NUCLEOTIDE SEQUENCE</scope>
    <source>
        <strain evidence="1">TW13</strain>
    </source>
</reference>
<gene>
    <name evidence="1" type="primary">acpS</name>
    <name evidence="1" type="ORF">rsdtw13_33110</name>
</gene>
<keyword evidence="2" id="KW-1185">Reference proteome</keyword>
<proteinExistence type="predicted"/>
<comment type="caution">
    <text evidence="1">The sequence shown here is derived from an EMBL/GenBank/DDBJ whole genome shotgun (WGS) entry which is preliminary data.</text>
</comment>
<dbReference type="Proteomes" id="UP001058074">
    <property type="component" value="Unassembled WGS sequence"/>
</dbReference>
<accession>A0ACB5RG28</accession>
<protein>
    <submittedName>
        <fullName evidence="1">Holo-[acyl-carrier-protein] synthase</fullName>
    </submittedName>
</protein>
<evidence type="ECO:0000313" key="1">
    <source>
        <dbReference type="EMBL" id="GKX68053.1"/>
    </source>
</evidence>
<name>A0ACB5RG28_9CLOT</name>
<dbReference type="EMBL" id="BROD01000001">
    <property type="protein sequence ID" value="GKX68053.1"/>
    <property type="molecule type" value="Genomic_DNA"/>
</dbReference>
<organism evidence="1 2">
    <name type="scientific">Inconstantimicrobium mannanitabidum</name>
    <dbReference type="NCBI Taxonomy" id="1604901"/>
    <lineage>
        <taxon>Bacteria</taxon>
        <taxon>Bacillati</taxon>
        <taxon>Bacillota</taxon>
        <taxon>Clostridia</taxon>
        <taxon>Eubacteriales</taxon>
        <taxon>Clostridiaceae</taxon>
        <taxon>Inconstantimicrobium</taxon>
    </lineage>
</organism>